<keyword evidence="11" id="KW-1185">Reference proteome</keyword>
<dbReference type="RefSeq" id="WP_345630936.1">
    <property type="nucleotide sequence ID" value="NZ_BAABJQ010000009.1"/>
</dbReference>
<name>A0ABP9RWK2_9ACTN</name>
<keyword evidence="4 7" id="KW-0812">Transmembrane</keyword>
<evidence type="ECO:0000259" key="9">
    <source>
        <dbReference type="PROSITE" id="PS50928"/>
    </source>
</evidence>
<comment type="similarity">
    <text evidence="7">Belongs to the binding-protein-dependent transport system permease family.</text>
</comment>
<dbReference type="CDD" id="cd06261">
    <property type="entry name" value="TM_PBP2"/>
    <property type="match status" value="1"/>
</dbReference>
<comment type="subcellular location">
    <subcellularLocation>
        <location evidence="1 7">Cell membrane</location>
        <topology evidence="1 7">Multi-pass membrane protein</topology>
    </subcellularLocation>
</comment>
<dbReference type="Proteomes" id="UP001501570">
    <property type="component" value="Unassembled WGS sequence"/>
</dbReference>
<gene>
    <name evidence="10" type="ORF">GCM10023322_35790</name>
</gene>
<evidence type="ECO:0000313" key="11">
    <source>
        <dbReference type="Proteomes" id="UP001501570"/>
    </source>
</evidence>
<feature type="transmembrane region" description="Helical" evidence="7">
    <location>
        <begin position="37"/>
        <end position="55"/>
    </location>
</feature>
<feature type="region of interest" description="Disordered" evidence="8">
    <location>
        <begin position="1"/>
        <end position="23"/>
    </location>
</feature>
<evidence type="ECO:0000256" key="1">
    <source>
        <dbReference type="ARBA" id="ARBA00004651"/>
    </source>
</evidence>
<keyword evidence="2 7" id="KW-0813">Transport</keyword>
<dbReference type="Pfam" id="PF00528">
    <property type="entry name" value="BPD_transp_1"/>
    <property type="match status" value="1"/>
</dbReference>
<dbReference type="InterPro" id="IPR000515">
    <property type="entry name" value="MetI-like"/>
</dbReference>
<feature type="transmembrane region" description="Helical" evidence="7">
    <location>
        <begin position="137"/>
        <end position="156"/>
    </location>
</feature>
<evidence type="ECO:0000256" key="3">
    <source>
        <dbReference type="ARBA" id="ARBA00022475"/>
    </source>
</evidence>
<feature type="transmembrane region" description="Helical" evidence="7">
    <location>
        <begin position="237"/>
        <end position="258"/>
    </location>
</feature>
<dbReference type="PROSITE" id="PS50928">
    <property type="entry name" value="ABC_TM1"/>
    <property type="match status" value="1"/>
</dbReference>
<evidence type="ECO:0000256" key="8">
    <source>
        <dbReference type="SAM" id="MobiDB-lite"/>
    </source>
</evidence>
<evidence type="ECO:0000256" key="4">
    <source>
        <dbReference type="ARBA" id="ARBA00022692"/>
    </source>
</evidence>
<keyword evidence="3" id="KW-1003">Cell membrane</keyword>
<feature type="domain" description="ABC transmembrane type-1" evidence="9">
    <location>
        <begin position="97"/>
        <end position="311"/>
    </location>
</feature>
<dbReference type="InterPro" id="IPR050809">
    <property type="entry name" value="UgpAE/MalFG_permease"/>
</dbReference>
<comment type="caution">
    <text evidence="10">The sequence shown here is derived from an EMBL/GenBank/DDBJ whole genome shotgun (WGS) entry which is preliminary data.</text>
</comment>
<evidence type="ECO:0000313" key="10">
    <source>
        <dbReference type="EMBL" id="GAA5187431.1"/>
    </source>
</evidence>
<accession>A0ABP9RWK2</accession>
<evidence type="ECO:0000256" key="2">
    <source>
        <dbReference type="ARBA" id="ARBA00022448"/>
    </source>
</evidence>
<proteinExistence type="inferred from homology"/>
<keyword evidence="5 7" id="KW-1133">Transmembrane helix</keyword>
<sequence>MTVATTRHTATAGTPSPTDSRSARSAGTVSRILRERWMYLFIVPGVAYFVIFQYVPLFGNLVAFKNYSPFLGFNASPWVGLQNFTDLFSDPEFLTALKNTALISLMQILFAFPAPIALALMLNSLISEKAKRLVQSVVYLPHFFGWVIVISIWQAVLGGVGPMASLLNSLGHGHENVMADPHTFLALVTAQVVWKEVGWGTIIFFAAISAIPVERYEAAAVDGANSFRRMWHVTLPGISNVIVLLLILRLGTVLSVGFEQLLLQQDAVGSGAAEVLDTFGYYRGVIGGQWGLATAAGLFKGVIGTVLVISANRIAKRTGSGGLF</sequence>
<feature type="transmembrane region" description="Helical" evidence="7">
    <location>
        <begin position="290"/>
        <end position="309"/>
    </location>
</feature>
<feature type="transmembrane region" description="Helical" evidence="7">
    <location>
        <begin position="197"/>
        <end position="216"/>
    </location>
</feature>
<dbReference type="SUPFAM" id="SSF161098">
    <property type="entry name" value="MetI-like"/>
    <property type="match status" value="1"/>
</dbReference>
<dbReference type="EMBL" id="BAABJQ010000009">
    <property type="protein sequence ID" value="GAA5187431.1"/>
    <property type="molecule type" value="Genomic_DNA"/>
</dbReference>
<organism evidence="10 11">
    <name type="scientific">Rugosimonospora acidiphila</name>
    <dbReference type="NCBI Taxonomy" id="556531"/>
    <lineage>
        <taxon>Bacteria</taxon>
        <taxon>Bacillati</taxon>
        <taxon>Actinomycetota</taxon>
        <taxon>Actinomycetes</taxon>
        <taxon>Micromonosporales</taxon>
        <taxon>Micromonosporaceae</taxon>
        <taxon>Rugosimonospora</taxon>
    </lineage>
</organism>
<dbReference type="Gene3D" id="1.10.3720.10">
    <property type="entry name" value="MetI-like"/>
    <property type="match status" value="1"/>
</dbReference>
<protein>
    <submittedName>
        <fullName evidence="10">ABC transporter permease subunit</fullName>
    </submittedName>
</protein>
<evidence type="ECO:0000256" key="6">
    <source>
        <dbReference type="ARBA" id="ARBA00023136"/>
    </source>
</evidence>
<dbReference type="PANTHER" id="PTHR43227:SF11">
    <property type="entry name" value="BLL4140 PROTEIN"/>
    <property type="match status" value="1"/>
</dbReference>
<evidence type="ECO:0000256" key="7">
    <source>
        <dbReference type="RuleBase" id="RU363032"/>
    </source>
</evidence>
<evidence type="ECO:0000256" key="5">
    <source>
        <dbReference type="ARBA" id="ARBA00022989"/>
    </source>
</evidence>
<reference evidence="11" key="1">
    <citation type="journal article" date="2019" name="Int. J. Syst. Evol. Microbiol.">
        <title>The Global Catalogue of Microorganisms (GCM) 10K type strain sequencing project: providing services to taxonomists for standard genome sequencing and annotation.</title>
        <authorList>
            <consortium name="The Broad Institute Genomics Platform"/>
            <consortium name="The Broad Institute Genome Sequencing Center for Infectious Disease"/>
            <person name="Wu L."/>
            <person name="Ma J."/>
        </authorList>
    </citation>
    <scope>NUCLEOTIDE SEQUENCE [LARGE SCALE GENOMIC DNA]</scope>
    <source>
        <strain evidence="11">JCM 18304</strain>
    </source>
</reference>
<feature type="transmembrane region" description="Helical" evidence="7">
    <location>
        <begin position="101"/>
        <end position="125"/>
    </location>
</feature>
<dbReference type="InterPro" id="IPR035906">
    <property type="entry name" value="MetI-like_sf"/>
</dbReference>
<dbReference type="PANTHER" id="PTHR43227">
    <property type="entry name" value="BLL4140 PROTEIN"/>
    <property type="match status" value="1"/>
</dbReference>
<keyword evidence="6 7" id="KW-0472">Membrane</keyword>